<evidence type="ECO:0000313" key="3">
    <source>
        <dbReference type="EMBL" id="KAH0543874.1"/>
    </source>
</evidence>
<accession>A0AAV7I176</accession>
<gene>
    <name evidence="3" type="ORF">KQX54_000345</name>
    <name evidence="4" type="ORF">KQX54_005226</name>
</gene>
<evidence type="ECO:0000313" key="4">
    <source>
        <dbReference type="EMBL" id="KAH0552075.1"/>
    </source>
</evidence>
<name>A0AAV7I176_COTGL</name>
<reference evidence="3 5" key="1">
    <citation type="journal article" date="2021" name="J. Hered.">
        <title>A chromosome-level genome assembly of the parasitoid wasp, Cotesia glomerata (Hymenoptera: Braconidae).</title>
        <authorList>
            <person name="Pinto B.J."/>
            <person name="Weis J.J."/>
            <person name="Gamble T."/>
            <person name="Ode P.J."/>
            <person name="Paul R."/>
            <person name="Zaspel J.M."/>
        </authorList>
    </citation>
    <scope>NUCLEOTIDE SEQUENCE [LARGE SCALE GENOMIC DNA]</scope>
    <source>
        <strain evidence="3">CgM1</strain>
    </source>
</reference>
<protein>
    <recommendedName>
        <fullName evidence="2">STPR domain-containing protein</fullName>
    </recommendedName>
</protein>
<dbReference type="AlphaFoldDB" id="A0AAV7I176"/>
<dbReference type="Proteomes" id="UP000826195">
    <property type="component" value="Unassembled WGS sequence"/>
</dbReference>
<evidence type="ECO:0000259" key="2">
    <source>
        <dbReference type="Pfam" id="PF21107"/>
    </source>
</evidence>
<dbReference type="EMBL" id="JAHXZJ010001492">
    <property type="protein sequence ID" value="KAH0552075.1"/>
    <property type="molecule type" value="Genomic_DNA"/>
</dbReference>
<evidence type="ECO:0000256" key="1">
    <source>
        <dbReference type="SAM" id="MobiDB-lite"/>
    </source>
</evidence>
<proteinExistence type="predicted"/>
<feature type="compositionally biased region" description="Basic and acidic residues" evidence="1">
    <location>
        <begin position="69"/>
        <end position="85"/>
    </location>
</feature>
<dbReference type="EMBL" id="JAHXZJ010002268">
    <property type="protein sequence ID" value="KAH0543874.1"/>
    <property type="molecule type" value="Genomic_DNA"/>
</dbReference>
<feature type="region of interest" description="Disordered" evidence="1">
    <location>
        <begin position="1"/>
        <end position="90"/>
    </location>
</feature>
<evidence type="ECO:0000313" key="5">
    <source>
        <dbReference type="Proteomes" id="UP000826195"/>
    </source>
</evidence>
<sequence>MPRKKSNIGRSTRNTKQQATKRTTETPQQQTTRLESNRLRASSLRANETDSERVVRVTDLRSRASSSRAAEKPDERAQRLDDQRLRQNQLRTKTDLNKAAFNYDKKYDYKIHPDVKKRLTDDACSVRQLTGKLLLNYGLCFMKIIV</sequence>
<feature type="compositionally biased region" description="Basic and acidic residues" evidence="1">
    <location>
        <begin position="47"/>
        <end position="62"/>
    </location>
</feature>
<organism evidence="3 5">
    <name type="scientific">Cotesia glomerata</name>
    <name type="common">Lepidopteran parasitic wasp</name>
    <name type="synonym">Apanteles glomeratus</name>
    <dbReference type="NCBI Taxonomy" id="32391"/>
    <lineage>
        <taxon>Eukaryota</taxon>
        <taxon>Metazoa</taxon>
        <taxon>Ecdysozoa</taxon>
        <taxon>Arthropoda</taxon>
        <taxon>Hexapoda</taxon>
        <taxon>Insecta</taxon>
        <taxon>Pterygota</taxon>
        <taxon>Neoptera</taxon>
        <taxon>Endopterygota</taxon>
        <taxon>Hymenoptera</taxon>
        <taxon>Apocrita</taxon>
        <taxon>Ichneumonoidea</taxon>
        <taxon>Braconidae</taxon>
        <taxon>Microgastrinae</taxon>
        <taxon>Cotesia</taxon>
    </lineage>
</organism>
<comment type="caution">
    <text evidence="3">The sequence shown here is derived from an EMBL/GenBank/DDBJ whole genome shotgun (WGS) entry which is preliminary data.</text>
</comment>
<feature type="compositionally biased region" description="Polar residues" evidence="1">
    <location>
        <begin position="8"/>
        <end position="18"/>
    </location>
</feature>
<dbReference type="Pfam" id="PF21107">
    <property type="entry name" value="STPRs"/>
    <property type="match status" value="1"/>
</dbReference>
<dbReference type="InterPro" id="IPR048998">
    <property type="entry name" value="STPR"/>
</dbReference>
<keyword evidence="5" id="KW-1185">Reference proteome</keyword>
<feature type="domain" description="STPR" evidence="2">
    <location>
        <begin position="10"/>
        <end position="79"/>
    </location>
</feature>